<gene>
    <name evidence="4" type="ORF">PQU98_04570</name>
</gene>
<keyword evidence="1" id="KW-1188">Viral release from host cell</keyword>
<dbReference type="NCBIfam" id="TIGR01760">
    <property type="entry name" value="tape_meas_TP901"/>
    <property type="match status" value="1"/>
</dbReference>
<evidence type="ECO:0000313" key="5">
    <source>
        <dbReference type="Proteomes" id="UP001218579"/>
    </source>
</evidence>
<organism evidence="4 5">
    <name type="scientific">Asticcacaulis machinosus</name>
    <dbReference type="NCBI Taxonomy" id="2984211"/>
    <lineage>
        <taxon>Bacteria</taxon>
        <taxon>Pseudomonadati</taxon>
        <taxon>Pseudomonadota</taxon>
        <taxon>Alphaproteobacteria</taxon>
        <taxon>Caulobacterales</taxon>
        <taxon>Caulobacteraceae</taxon>
        <taxon>Asticcacaulis</taxon>
    </lineage>
</organism>
<dbReference type="Pfam" id="PF10145">
    <property type="entry name" value="PhageMin_Tail"/>
    <property type="match status" value="1"/>
</dbReference>
<dbReference type="EMBL" id="JAQQKV010000001">
    <property type="protein sequence ID" value="MDC7675391.1"/>
    <property type="molecule type" value="Genomic_DNA"/>
</dbReference>
<protein>
    <submittedName>
        <fullName evidence="4">Phage tail tape measure protein</fullName>
    </submittedName>
</protein>
<keyword evidence="5" id="KW-1185">Reference proteome</keyword>
<evidence type="ECO:0000256" key="1">
    <source>
        <dbReference type="ARBA" id="ARBA00022612"/>
    </source>
</evidence>
<keyword evidence="2" id="KW-0812">Transmembrane</keyword>
<feature type="transmembrane region" description="Helical" evidence="2">
    <location>
        <begin position="504"/>
        <end position="527"/>
    </location>
</feature>
<dbReference type="Proteomes" id="UP001218579">
    <property type="component" value="Unassembled WGS sequence"/>
</dbReference>
<dbReference type="InterPro" id="IPR010090">
    <property type="entry name" value="Phage_tape_meas"/>
</dbReference>
<dbReference type="PANTHER" id="PTHR37813">
    <property type="entry name" value="FELS-2 PROPHAGE PROTEIN"/>
    <property type="match status" value="1"/>
</dbReference>
<feature type="transmembrane region" description="Helical" evidence="2">
    <location>
        <begin position="473"/>
        <end position="492"/>
    </location>
</feature>
<proteinExistence type="predicted"/>
<feature type="domain" description="Phage tail tape measure protein" evidence="3">
    <location>
        <begin position="191"/>
        <end position="356"/>
    </location>
</feature>
<sequence>MAERKLALLLQFKGVDGLSGVLKGIVGAGGAAQDKLRGLNHTLKEERKELKELQKAIGAVGVPTRQMVDDQRRLESQIAATTKKVNAQKDAISRVGRFSAMGDSARSKGTENITTGVAMAAPLFLAGKAAASFEDGMIDIRQKAGLTVAETKKLEGNILRAAKAAHQIPEAMRMGVDTLAGFGMTPQQAGVMIAPIGRAATAYRAEIADLAAASYANFDNLKVPINETARALDAMASAGKNGAFEIKDMATFFPNLTAQAQALGQRGVPAVADLSAALQIARKGAGSAEKAATNVENLLAKLNTEETEKKFAKMGVDLPKALKKAYAEGKTPLEAIAELTQKATGGDLSKVSKLFGDMQAQAALRPLVQNMEEYRRIRAEALKASGVVDQDFAIRSASAGTQARAIMGDLSRLALVVGTALMPAFSEVSGHIRTAADRFEAFASKNPQVISFIVKTIAVLAGLNIALGASRFAFGMVIGPIAHLYNGFLMLGKLGPVMQGIIGFAPRILQAFTIMRTAAIFLAQGIARAGLMLLANPIVLIITAIVAAVAIAGFLIYKNWDKIKSAFAVGLTYLQGLWGTFKTIGGNIMQGLIGGISDKIALVKSMITGIAGKVAGWFKGILGIHSPSRVFAGFGGSIAEGLRVGMRRGMDGPLGEARRMAEAVSSPFSGTSIRQSQTAAGAATQASGAIHIGSIPITINAAPGQSPDDIAATLERKLKDMIRELSKPSLASFRDRDD</sequence>
<evidence type="ECO:0000259" key="3">
    <source>
        <dbReference type="Pfam" id="PF10145"/>
    </source>
</evidence>
<evidence type="ECO:0000256" key="2">
    <source>
        <dbReference type="SAM" id="Phobius"/>
    </source>
</evidence>
<comment type="caution">
    <text evidence="4">The sequence shown here is derived from an EMBL/GenBank/DDBJ whole genome shotgun (WGS) entry which is preliminary data.</text>
</comment>
<keyword evidence="2" id="KW-1133">Transmembrane helix</keyword>
<dbReference type="RefSeq" id="WP_272743697.1">
    <property type="nucleotide sequence ID" value="NZ_JAQQKV010000001.1"/>
</dbReference>
<keyword evidence="2" id="KW-0472">Membrane</keyword>
<dbReference type="PANTHER" id="PTHR37813:SF1">
    <property type="entry name" value="FELS-2 PROPHAGE PROTEIN"/>
    <property type="match status" value="1"/>
</dbReference>
<name>A0ABT5HGK7_9CAUL</name>
<reference evidence="4 5" key="1">
    <citation type="submission" date="2023-01" db="EMBL/GenBank/DDBJ databases">
        <title>Novel species of the genus Asticcacaulis isolated from rivers.</title>
        <authorList>
            <person name="Lu H."/>
        </authorList>
    </citation>
    <scope>NUCLEOTIDE SEQUENCE [LARGE SCALE GENOMIC DNA]</scope>
    <source>
        <strain evidence="4 5">LKC15W</strain>
    </source>
</reference>
<accession>A0ABT5HGK7</accession>
<feature type="transmembrane region" description="Helical" evidence="2">
    <location>
        <begin position="533"/>
        <end position="557"/>
    </location>
</feature>
<evidence type="ECO:0000313" key="4">
    <source>
        <dbReference type="EMBL" id="MDC7675391.1"/>
    </source>
</evidence>